<dbReference type="EMBL" id="BAEM01000022">
    <property type="protein sequence ID" value="GAC09509.1"/>
    <property type="molecule type" value="Genomic_DNA"/>
</dbReference>
<dbReference type="RefSeq" id="WP_007986646.1">
    <property type="nucleotide sequence ID" value="NZ_BAEM01000022.1"/>
</dbReference>
<organism evidence="1 2">
    <name type="scientific">Paraglaciecola chathamensis S18K6</name>
    <dbReference type="NCBI Taxonomy" id="1127672"/>
    <lineage>
        <taxon>Bacteria</taxon>
        <taxon>Pseudomonadati</taxon>
        <taxon>Pseudomonadota</taxon>
        <taxon>Gammaproteobacteria</taxon>
        <taxon>Alteromonadales</taxon>
        <taxon>Alteromonadaceae</taxon>
        <taxon>Paraglaciecola</taxon>
    </lineage>
</organism>
<name>A0AAV3UWR1_9ALTE</name>
<proteinExistence type="predicted"/>
<sequence>MTNFDNYVPKLLLEALEGKGDLLSPTIVHPEIWHRLVTKNPTNEKIWRLVYRHVNSSTPSVFKHQFFAYRNFIERIETAYDGMDNWEKRTNAEKKERINEIARLAKALSKKIQGTPFDTQVFEYFNHEFYLEALNEISENKHDMFDLNVNDQFNLSGIYSPDISQIMNNMSESIKESGAESGVLSKVNAEDSNITYFVRVISDWLNTHFGSPCHELNSLLASVIFEDSLTVEDVRNKLRRYHASEGKISYSKQYISRSIQNKPDSFNEE</sequence>
<accession>A0AAV3UWR1</accession>
<evidence type="ECO:0000313" key="2">
    <source>
        <dbReference type="Proteomes" id="UP000006320"/>
    </source>
</evidence>
<dbReference type="Proteomes" id="UP000006320">
    <property type="component" value="Unassembled WGS sequence"/>
</dbReference>
<gene>
    <name evidence="1" type="ORF">GCHA_1555</name>
</gene>
<evidence type="ECO:0000313" key="1">
    <source>
        <dbReference type="EMBL" id="GAC09509.1"/>
    </source>
</evidence>
<protein>
    <submittedName>
        <fullName evidence="1">Uncharacterized protein</fullName>
    </submittedName>
</protein>
<dbReference type="AlphaFoldDB" id="A0AAV3UWR1"/>
<comment type="caution">
    <text evidence="1">The sequence shown here is derived from an EMBL/GenBank/DDBJ whole genome shotgun (WGS) entry which is preliminary data.</text>
</comment>
<reference evidence="1 2" key="1">
    <citation type="journal article" date="2017" name="Antonie Van Leeuwenhoek">
        <title>Rhizobium rhizosphaerae sp. nov., a novel species isolated from rice rhizosphere.</title>
        <authorList>
            <person name="Zhao J.J."/>
            <person name="Zhang J."/>
            <person name="Zhang R.J."/>
            <person name="Zhang C.W."/>
            <person name="Yin H.Q."/>
            <person name="Zhang X.X."/>
        </authorList>
    </citation>
    <scope>NUCLEOTIDE SEQUENCE [LARGE SCALE GENOMIC DNA]</scope>
    <source>
        <strain evidence="1 2">S18K6</strain>
    </source>
</reference>